<evidence type="ECO:0000313" key="2">
    <source>
        <dbReference type="Proteomes" id="UP000712281"/>
    </source>
</evidence>
<protein>
    <submittedName>
        <fullName evidence="1">Uncharacterized protein</fullName>
    </submittedName>
</protein>
<evidence type="ECO:0000313" key="1">
    <source>
        <dbReference type="EMBL" id="KAF2541712.1"/>
    </source>
</evidence>
<dbReference type="AlphaFoldDB" id="A0A8S9GE99"/>
<accession>A0A8S9GE99</accession>
<proteinExistence type="predicted"/>
<sequence>MMSKSGSISVASLSSPIPSQNLAKHEVSLSLQSAPYSLSQKFGMVNVKACSPLPTAMFLLPNARLIRVE</sequence>
<name>A0A8S9GE99_BRACR</name>
<dbReference type="EMBL" id="QGKW02002005">
    <property type="protein sequence ID" value="KAF2541712.1"/>
    <property type="molecule type" value="Genomic_DNA"/>
</dbReference>
<dbReference type="Proteomes" id="UP000712281">
    <property type="component" value="Unassembled WGS sequence"/>
</dbReference>
<organism evidence="1 2">
    <name type="scientific">Brassica cretica</name>
    <name type="common">Mustard</name>
    <dbReference type="NCBI Taxonomy" id="69181"/>
    <lineage>
        <taxon>Eukaryota</taxon>
        <taxon>Viridiplantae</taxon>
        <taxon>Streptophyta</taxon>
        <taxon>Embryophyta</taxon>
        <taxon>Tracheophyta</taxon>
        <taxon>Spermatophyta</taxon>
        <taxon>Magnoliopsida</taxon>
        <taxon>eudicotyledons</taxon>
        <taxon>Gunneridae</taxon>
        <taxon>Pentapetalae</taxon>
        <taxon>rosids</taxon>
        <taxon>malvids</taxon>
        <taxon>Brassicales</taxon>
        <taxon>Brassicaceae</taxon>
        <taxon>Brassiceae</taxon>
        <taxon>Brassica</taxon>
    </lineage>
</organism>
<reference evidence="1" key="1">
    <citation type="submission" date="2019-12" db="EMBL/GenBank/DDBJ databases">
        <title>Genome sequencing and annotation of Brassica cretica.</title>
        <authorList>
            <person name="Studholme D.J."/>
            <person name="Sarris P.F."/>
        </authorList>
    </citation>
    <scope>NUCLEOTIDE SEQUENCE</scope>
    <source>
        <strain evidence="1">PFS-001/15</strain>
        <tissue evidence="1">Leaf</tissue>
    </source>
</reference>
<gene>
    <name evidence="1" type="ORF">F2Q68_00032111</name>
</gene>
<comment type="caution">
    <text evidence="1">The sequence shown here is derived from an EMBL/GenBank/DDBJ whole genome shotgun (WGS) entry which is preliminary data.</text>
</comment>